<gene>
    <name evidence="2" type="ORF">QBC36DRAFT_360538</name>
</gene>
<sequence>MASFLAAMSSLWRTGHLTCRNFHTNTALGVVSVWGSVVSYRLRGDFQPQHFSSTPSLKRFIDIKMAKFQILSDLHLEISPSTRYPEYGYTTFHITPRAPYLALLGDIGLIAHRDSLRQFLLAQLRQFKVVFYVPGNHEPYSSSWEAVSLFLEELSVLVMQRRKEGEKLGEFVPLDRTRYDIKGDEGEEVTVLGCTLHSFVADEYKEVVTRRLNDFYRIRGWSVEDHNRVHDEDKKWLNKQMEDIEQEGTDVGSKRRVVIFTHHSPTVDRRANHARHELVEGWEAVSSAFRTDLSQEKCWTSDRVKLWAFGHTHFNCHFWVDGEKGEGKRVYTNQRGYDRVGGGGLSAGFDMGRVVQI</sequence>
<dbReference type="InterPro" id="IPR029052">
    <property type="entry name" value="Metallo-depent_PP-like"/>
</dbReference>
<dbReference type="SUPFAM" id="SSF56300">
    <property type="entry name" value="Metallo-dependent phosphatases"/>
    <property type="match status" value="1"/>
</dbReference>
<accession>A0AAN6W0I6</accession>
<keyword evidence="3" id="KW-1185">Reference proteome</keyword>
<dbReference type="Proteomes" id="UP001302321">
    <property type="component" value="Unassembled WGS sequence"/>
</dbReference>
<organism evidence="2 3">
    <name type="scientific">Triangularia setosa</name>
    <dbReference type="NCBI Taxonomy" id="2587417"/>
    <lineage>
        <taxon>Eukaryota</taxon>
        <taxon>Fungi</taxon>
        <taxon>Dikarya</taxon>
        <taxon>Ascomycota</taxon>
        <taxon>Pezizomycotina</taxon>
        <taxon>Sordariomycetes</taxon>
        <taxon>Sordariomycetidae</taxon>
        <taxon>Sordariales</taxon>
        <taxon>Podosporaceae</taxon>
        <taxon>Triangularia</taxon>
    </lineage>
</organism>
<reference evidence="2" key="1">
    <citation type="journal article" date="2023" name="Mol. Phylogenet. Evol.">
        <title>Genome-scale phylogeny and comparative genomics of the fungal order Sordariales.</title>
        <authorList>
            <person name="Hensen N."/>
            <person name="Bonometti L."/>
            <person name="Westerberg I."/>
            <person name="Brannstrom I.O."/>
            <person name="Guillou S."/>
            <person name="Cros-Aarteil S."/>
            <person name="Calhoun S."/>
            <person name="Haridas S."/>
            <person name="Kuo A."/>
            <person name="Mondo S."/>
            <person name="Pangilinan J."/>
            <person name="Riley R."/>
            <person name="LaButti K."/>
            <person name="Andreopoulos B."/>
            <person name="Lipzen A."/>
            <person name="Chen C."/>
            <person name="Yan M."/>
            <person name="Daum C."/>
            <person name="Ng V."/>
            <person name="Clum A."/>
            <person name="Steindorff A."/>
            <person name="Ohm R.A."/>
            <person name="Martin F."/>
            <person name="Silar P."/>
            <person name="Natvig D.O."/>
            <person name="Lalanne C."/>
            <person name="Gautier V."/>
            <person name="Ament-Velasquez S.L."/>
            <person name="Kruys A."/>
            <person name="Hutchinson M.I."/>
            <person name="Powell A.J."/>
            <person name="Barry K."/>
            <person name="Miller A.N."/>
            <person name="Grigoriev I.V."/>
            <person name="Debuchy R."/>
            <person name="Gladieux P."/>
            <person name="Hiltunen Thoren M."/>
            <person name="Johannesson H."/>
        </authorList>
    </citation>
    <scope>NUCLEOTIDE SEQUENCE</scope>
    <source>
        <strain evidence="2">CBS 892.96</strain>
    </source>
</reference>
<protein>
    <submittedName>
        <fullName evidence="2">Metallo-dependent phosphatase-like protein</fullName>
    </submittedName>
</protein>
<dbReference type="EMBL" id="MU866361">
    <property type="protein sequence ID" value="KAK4173189.1"/>
    <property type="molecule type" value="Genomic_DNA"/>
</dbReference>
<evidence type="ECO:0000259" key="1">
    <source>
        <dbReference type="Pfam" id="PF00149"/>
    </source>
</evidence>
<dbReference type="GO" id="GO:0016787">
    <property type="term" value="F:hydrolase activity"/>
    <property type="evidence" value="ECO:0007669"/>
    <property type="project" value="InterPro"/>
</dbReference>
<feature type="domain" description="Calcineurin-like phosphoesterase" evidence="1">
    <location>
        <begin position="70"/>
        <end position="313"/>
    </location>
</feature>
<comment type="caution">
    <text evidence="2">The sequence shown here is derived from an EMBL/GenBank/DDBJ whole genome shotgun (WGS) entry which is preliminary data.</text>
</comment>
<reference evidence="2" key="2">
    <citation type="submission" date="2023-05" db="EMBL/GenBank/DDBJ databases">
        <authorList>
            <consortium name="Lawrence Berkeley National Laboratory"/>
            <person name="Steindorff A."/>
            <person name="Hensen N."/>
            <person name="Bonometti L."/>
            <person name="Westerberg I."/>
            <person name="Brannstrom I.O."/>
            <person name="Guillou S."/>
            <person name="Cros-Aarteil S."/>
            <person name="Calhoun S."/>
            <person name="Haridas S."/>
            <person name="Kuo A."/>
            <person name="Mondo S."/>
            <person name="Pangilinan J."/>
            <person name="Riley R."/>
            <person name="Labutti K."/>
            <person name="Andreopoulos B."/>
            <person name="Lipzen A."/>
            <person name="Chen C."/>
            <person name="Yanf M."/>
            <person name="Daum C."/>
            <person name="Ng V."/>
            <person name="Clum A."/>
            <person name="Ohm R."/>
            <person name="Martin F."/>
            <person name="Silar P."/>
            <person name="Natvig D."/>
            <person name="Lalanne C."/>
            <person name="Gautier V."/>
            <person name="Ament-Velasquez S.L."/>
            <person name="Kruys A."/>
            <person name="Hutchinson M.I."/>
            <person name="Powell A.J."/>
            <person name="Barry K."/>
            <person name="Miller A.N."/>
            <person name="Grigoriev I.V."/>
            <person name="Debuchy R."/>
            <person name="Gladieux P."/>
            <person name="Thoren M.H."/>
            <person name="Johannesson H."/>
        </authorList>
    </citation>
    <scope>NUCLEOTIDE SEQUENCE</scope>
    <source>
        <strain evidence="2">CBS 892.96</strain>
    </source>
</reference>
<proteinExistence type="predicted"/>
<dbReference type="PANTHER" id="PTHR37844">
    <property type="entry name" value="SER/THR PROTEIN PHOSPHATASE SUPERFAMILY (AFU_ORTHOLOGUE AFUA_1G14840)"/>
    <property type="match status" value="1"/>
</dbReference>
<dbReference type="InterPro" id="IPR004843">
    <property type="entry name" value="Calcineurin-like_PHP"/>
</dbReference>
<dbReference type="PANTHER" id="PTHR37844:SF2">
    <property type="entry name" value="SER_THR PROTEIN PHOSPHATASE SUPERFAMILY (AFU_ORTHOLOGUE AFUA_1G14840)"/>
    <property type="match status" value="1"/>
</dbReference>
<name>A0AAN6W0I6_9PEZI</name>
<dbReference type="AlphaFoldDB" id="A0AAN6W0I6"/>
<evidence type="ECO:0000313" key="2">
    <source>
        <dbReference type="EMBL" id="KAK4173189.1"/>
    </source>
</evidence>
<dbReference type="Gene3D" id="3.60.21.10">
    <property type="match status" value="1"/>
</dbReference>
<evidence type="ECO:0000313" key="3">
    <source>
        <dbReference type="Proteomes" id="UP001302321"/>
    </source>
</evidence>
<dbReference type="Pfam" id="PF00149">
    <property type="entry name" value="Metallophos"/>
    <property type="match status" value="1"/>
</dbReference>